<reference evidence="2 3" key="1">
    <citation type="submission" date="2019-06" db="EMBL/GenBank/DDBJ databases">
        <title>Sulfurimonas gotlandica sp. nov., a chemoautotrophic and psychrotolerant epsilonproteobacterium isolated from a pelagic redoxcline, and an emended description of the genus Sulfurimonas.</title>
        <authorList>
            <person name="Wang S."/>
            <person name="Jiang L."/>
            <person name="Shao Z."/>
        </authorList>
    </citation>
    <scope>NUCLEOTIDE SEQUENCE [LARGE SCALE GENOMIC DNA]</scope>
    <source>
        <strain evidence="2 3">B2</strain>
    </source>
</reference>
<dbReference type="AlphaFoldDB" id="A0A7M1ATE5"/>
<protein>
    <recommendedName>
        <fullName evidence="4">SprA-related family protein</fullName>
    </recommendedName>
</protein>
<evidence type="ECO:0000256" key="1">
    <source>
        <dbReference type="SAM" id="MobiDB-lite"/>
    </source>
</evidence>
<feature type="region of interest" description="Disordered" evidence="1">
    <location>
        <begin position="1"/>
        <end position="88"/>
    </location>
</feature>
<name>A0A7M1ATE5_9BACT</name>
<feature type="compositionally biased region" description="Polar residues" evidence="1">
    <location>
        <begin position="1"/>
        <end position="22"/>
    </location>
</feature>
<dbReference type="Pfam" id="PF12118">
    <property type="entry name" value="SprA-related"/>
    <property type="match status" value="1"/>
</dbReference>
<feature type="compositionally biased region" description="Polar residues" evidence="1">
    <location>
        <begin position="33"/>
        <end position="55"/>
    </location>
</feature>
<evidence type="ECO:0000313" key="3">
    <source>
        <dbReference type="Proteomes" id="UP000593910"/>
    </source>
</evidence>
<accession>A0A7M1ATE5</accession>
<proteinExistence type="predicted"/>
<dbReference type="RefSeq" id="WP_193114112.1">
    <property type="nucleotide sequence ID" value="NZ_CP041165.1"/>
</dbReference>
<evidence type="ECO:0008006" key="4">
    <source>
        <dbReference type="Google" id="ProtNLM"/>
    </source>
</evidence>
<dbReference type="EMBL" id="CP041165">
    <property type="protein sequence ID" value="QOP40689.1"/>
    <property type="molecule type" value="Genomic_DNA"/>
</dbReference>
<feature type="region of interest" description="Disordered" evidence="1">
    <location>
        <begin position="158"/>
        <end position="185"/>
    </location>
</feature>
<feature type="compositionally biased region" description="Basic and acidic residues" evidence="1">
    <location>
        <begin position="158"/>
        <end position="173"/>
    </location>
</feature>
<sequence>MQIGSNNSYSIGTNVYQQPQGTNKEENKESSTQKDSQSSNTQQKLEPSEQQQVNKLQARDTEVRAHESAHKAAGGGLAGSASFSYQKGPDGKMYAIGGEVPISFKEGSTPQETITNARQVVAAAMAPANPSPQDYSVASSARMVEMQAQQELIKEMQDKLNAKESYGENRSPQEQENTSNLDIAI</sequence>
<feature type="compositionally biased region" description="Basic and acidic residues" evidence="1">
    <location>
        <begin position="23"/>
        <end position="32"/>
    </location>
</feature>
<dbReference type="Proteomes" id="UP000593910">
    <property type="component" value="Chromosome"/>
</dbReference>
<dbReference type="InterPro" id="IPR021973">
    <property type="entry name" value="SprA-related"/>
</dbReference>
<evidence type="ECO:0000313" key="2">
    <source>
        <dbReference type="EMBL" id="QOP40689.1"/>
    </source>
</evidence>
<organism evidence="2 3">
    <name type="scientific">Sulfurimonas marina</name>
    <dbReference type="NCBI Taxonomy" id="2590551"/>
    <lineage>
        <taxon>Bacteria</taxon>
        <taxon>Pseudomonadati</taxon>
        <taxon>Campylobacterota</taxon>
        <taxon>Epsilonproteobacteria</taxon>
        <taxon>Campylobacterales</taxon>
        <taxon>Sulfurimonadaceae</taxon>
        <taxon>Sulfurimonas</taxon>
    </lineage>
</organism>
<feature type="compositionally biased region" description="Basic and acidic residues" evidence="1">
    <location>
        <begin position="57"/>
        <end position="70"/>
    </location>
</feature>
<dbReference type="KEGG" id="smax:FJR03_02600"/>
<keyword evidence="3" id="KW-1185">Reference proteome</keyword>
<gene>
    <name evidence="2" type="ORF">FJR03_02600</name>
</gene>
<feature type="compositionally biased region" description="Polar residues" evidence="1">
    <location>
        <begin position="174"/>
        <end position="185"/>
    </location>
</feature>